<feature type="domain" description="PKD" evidence="2">
    <location>
        <begin position="544"/>
        <end position="615"/>
    </location>
</feature>
<accession>A0A369Q026</accession>
<protein>
    <submittedName>
        <fullName evidence="3">PKD domain-containing protein</fullName>
    </submittedName>
</protein>
<dbReference type="CDD" id="cd00146">
    <property type="entry name" value="PKD"/>
    <property type="match status" value="3"/>
</dbReference>
<dbReference type="Pfam" id="PF18911">
    <property type="entry name" value="PKD_4"/>
    <property type="match status" value="3"/>
</dbReference>
<proteinExistence type="predicted"/>
<dbReference type="InterPro" id="IPR026341">
    <property type="entry name" value="T9SS_type_B"/>
</dbReference>
<dbReference type="Pfam" id="PF17517">
    <property type="entry name" value="IgGFc_binding"/>
    <property type="match status" value="1"/>
</dbReference>
<feature type="signal peptide" evidence="1">
    <location>
        <begin position="1"/>
        <end position="21"/>
    </location>
</feature>
<evidence type="ECO:0000313" key="4">
    <source>
        <dbReference type="Proteomes" id="UP000253961"/>
    </source>
</evidence>
<feature type="chain" id="PRO_5016985297" evidence="1">
    <location>
        <begin position="22"/>
        <end position="1163"/>
    </location>
</feature>
<evidence type="ECO:0000256" key="1">
    <source>
        <dbReference type="SAM" id="SignalP"/>
    </source>
</evidence>
<dbReference type="InterPro" id="IPR035234">
    <property type="entry name" value="IgGFc-bd_N"/>
</dbReference>
<organism evidence="3 4">
    <name type="scientific">Pedobacter chinensis</name>
    <dbReference type="NCBI Taxonomy" id="2282421"/>
    <lineage>
        <taxon>Bacteria</taxon>
        <taxon>Pseudomonadati</taxon>
        <taxon>Bacteroidota</taxon>
        <taxon>Sphingobacteriia</taxon>
        <taxon>Sphingobacteriales</taxon>
        <taxon>Sphingobacteriaceae</taxon>
        <taxon>Pedobacter</taxon>
    </lineage>
</organism>
<dbReference type="AlphaFoldDB" id="A0A369Q026"/>
<dbReference type="SUPFAM" id="SSF49299">
    <property type="entry name" value="PKD domain"/>
    <property type="match status" value="3"/>
</dbReference>
<dbReference type="Gene3D" id="2.60.40.10">
    <property type="entry name" value="Immunoglobulins"/>
    <property type="match status" value="3"/>
</dbReference>
<feature type="domain" description="PKD" evidence="2">
    <location>
        <begin position="746"/>
        <end position="799"/>
    </location>
</feature>
<dbReference type="OrthoDB" id="7794186at2"/>
<reference evidence="3 4" key="1">
    <citation type="submission" date="2018-07" db="EMBL/GenBank/DDBJ databases">
        <title>Pedobacter sp. nov., isolated from soil.</title>
        <authorList>
            <person name="Zhou L.Y."/>
            <person name="Du Z.J."/>
        </authorList>
    </citation>
    <scope>NUCLEOTIDE SEQUENCE [LARGE SCALE GENOMIC DNA]</scope>
    <source>
        <strain evidence="3 4">JDX94</strain>
    </source>
</reference>
<feature type="domain" description="PKD" evidence="2">
    <location>
        <begin position="667"/>
        <end position="701"/>
    </location>
</feature>
<name>A0A369Q026_9SPHI</name>
<dbReference type="NCBIfam" id="TIGR04131">
    <property type="entry name" value="Bac_Flav_CTERM"/>
    <property type="match status" value="1"/>
</dbReference>
<dbReference type="InterPro" id="IPR022409">
    <property type="entry name" value="PKD/Chitinase_dom"/>
</dbReference>
<dbReference type="Proteomes" id="UP000253961">
    <property type="component" value="Unassembled WGS sequence"/>
</dbReference>
<dbReference type="EMBL" id="QPKV01000006">
    <property type="protein sequence ID" value="RDC55678.1"/>
    <property type="molecule type" value="Genomic_DNA"/>
</dbReference>
<dbReference type="InterPro" id="IPR035986">
    <property type="entry name" value="PKD_dom_sf"/>
</dbReference>
<evidence type="ECO:0000259" key="2">
    <source>
        <dbReference type="PROSITE" id="PS50093"/>
    </source>
</evidence>
<dbReference type="InterPro" id="IPR013783">
    <property type="entry name" value="Ig-like_fold"/>
</dbReference>
<comment type="caution">
    <text evidence="3">The sequence shown here is derived from an EMBL/GenBank/DDBJ whole genome shotgun (WGS) entry which is preliminary data.</text>
</comment>
<keyword evidence="1" id="KW-0732">Signal</keyword>
<dbReference type="PANTHER" id="PTHR46534">
    <property type="entry name" value="IGGFC_BINDING DOMAIN-CONTAINING PROTEIN"/>
    <property type="match status" value="1"/>
</dbReference>
<evidence type="ECO:0000313" key="3">
    <source>
        <dbReference type="EMBL" id="RDC55678.1"/>
    </source>
</evidence>
<dbReference type="Pfam" id="PF13585">
    <property type="entry name" value="CHU_C"/>
    <property type="match status" value="1"/>
</dbReference>
<dbReference type="InterPro" id="IPR000601">
    <property type="entry name" value="PKD_dom"/>
</dbReference>
<gene>
    <name evidence="3" type="ORF">DU508_15520</name>
</gene>
<dbReference type="PROSITE" id="PS50093">
    <property type="entry name" value="PKD"/>
    <property type="match status" value="3"/>
</dbReference>
<dbReference type="PANTHER" id="PTHR46534:SF1">
    <property type="entry name" value="IGGFC-BINDING PROTEIN N-TERMINAL DOMAIN-CONTAINING PROTEIN"/>
    <property type="match status" value="1"/>
</dbReference>
<keyword evidence="4" id="KW-1185">Reference proteome</keyword>
<dbReference type="SMART" id="SM00089">
    <property type="entry name" value="PKD"/>
    <property type="match status" value="4"/>
</dbReference>
<sequence>MKRAGLLALIIFLSVSLRSFAQNVSNEGTDFWAVFPTHVPAQNSLANIAVFVTSKFKTQVTVSCGAWSQLKEIPANTAIQFDVPRASAYIEDYESNTNLINRAIRIKVTDGLPKVSAYAHIYGRARSAASLILPFETLGQTYYSMNYTQSFEGKNYLAIVAAEDNTSVLIHDKAGNVIPVTLANAGDVYEYMAGSSDLTGVYVETDPAKSSCKRFAAFSGTSVVMIGGCTGSQDPLYQQLYPTVSWGRNYGVVPFKDRRYILRILAQEDNTTVNYNGIYITLNKGQFHESGFLAQSTFVSADKLISVAQYSLTQNCSSATGGAIIGDPEMVMLNPVEFSIKAVTVFSSDLEAIVDKYINILIRSNKVNTFKINGVAPSVNWSTLVGNGSYSYAQIPVSAASLTLTADDGFNAIAYGFGQAESYSYSAGTNLSSNNYLTVVDEIRNEENPNGCIGQTVDFKVNLPYQPDRITWTLEGGNPEVVNNPVPEIKNVNGQTIYVYRYPVSKTYTTTGEYHLEVVAHVPITSNCTTGDITTNYVFNIYNLPTTDFETQLSSCANSEVIFTDKSNANTPDFSITNWLWDFGDGSTSTDQNPKHKFAKEGKYKVLLSVKSGTGCYSDPVEKEIEIYPLPESNFKAPAETCVNTEVAIQDLSTISKSISAHSIKGWKWDFGDQTAVSNEQNPKHIYTKAGTYTITLVTTSEKDCVSPEKKWDIVVTNLPQANFTMPDFCLKDAVATFVNTAVNVSGTDDGLTYQWDFGDKYLGAAERAKNISNQKDGVHTYTVADHYEVTLTITNSNGCVNVKKQQFTVNGSVPKADFEILADNSFCSNSLVSIKNTSTVDFGNITKIEVYQDNINHPERFQTFNFPIPEQIDLEYTPFGTPYTRDYQIKVVAYSGGKCADFITKTVTLKASAILTADEILPVCENDGSIIIKQFHEISGIAGDGGIYTSDGKGMQTNGTFNPKIAGVGPHNITYTFTADNGCKTSLTKSIFVNKSPVVNVEPVVYILAGGEIKIPTVAEGNGLSYEWTPTTGLSNSKILNPIATPDQDMEYTLTVTTNPEGCKAVTHVSVKVLQALIPSNAFTPNGDNINDVWIIQHLESYPNATVEVFNRNGNRVFFSNGYKIPFDGNFQNEPLPVGVYYYIINPRNGRKIVTGPLTIIR</sequence>
<dbReference type="RefSeq" id="WP_115403715.1">
    <property type="nucleotide sequence ID" value="NZ_QPKV01000006.1"/>
</dbReference>